<dbReference type="AlphaFoldDB" id="A0A124G0P3"/>
<feature type="transmembrane region" description="Helical" evidence="9">
    <location>
        <begin position="270"/>
        <end position="291"/>
    </location>
</feature>
<keyword evidence="9" id="KW-1003">Cell membrane</keyword>
<feature type="transmembrane region" description="Helical" evidence="9">
    <location>
        <begin position="648"/>
        <end position="668"/>
    </location>
</feature>
<comment type="subcellular location">
    <subcellularLocation>
        <location evidence="9">Cell membrane</location>
        <topology evidence="9">Multi-pass membrane protein</topology>
    </subcellularLocation>
    <subcellularLocation>
        <location evidence="1">Endomembrane system</location>
        <topology evidence="1">Multi-pass membrane protein</topology>
    </subcellularLocation>
</comment>
<dbReference type="HAMAP" id="MF_01129">
    <property type="entry name" value="PPase_energized_pump"/>
    <property type="match status" value="1"/>
</dbReference>
<comment type="catalytic activity">
    <reaction evidence="9">
        <text>Na(+)(in) + diphosphate + H2O = Na(+)(out) + 2 phosphate + H(+)</text>
        <dbReference type="Rhea" id="RHEA:57884"/>
        <dbReference type="ChEBI" id="CHEBI:15377"/>
        <dbReference type="ChEBI" id="CHEBI:15378"/>
        <dbReference type="ChEBI" id="CHEBI:29101"/>
        <dbReference type="ChEBI" id="CHEBI:33019"/>
        <dbReference type="ChEBI" id="CHEBI:43474"/>
        <dbReference type="EC" id="7.2.3.1"/>
    </reaction>
</comment>
<name>A0A124G0P3_UNCT6</name>
<evidence type="ECO:0000256" key="5">
    <source>
        <dbReference type="ARBA" id="ARBA00022967"/>
    </source>
</evidence>
<dbReference type="GO" id="GO:0006814">
    <property type="term" value="P:sodium ion transport"/>
    <property type="evidence" value="ECO:0007669"/>
    <property type="project" value="UniProtKB-UniRule"/>
</dbReference>
<dbReference type="GO" id="GO:0030955">
    <property type="term" value="F:potassium ion binding"/>
    <property type="evidence" value="ECO:0007669"/>
    <property type="project" value="UniProtKB-UniRule"/>
</dbReference>
<dbReference type="Pfam" id="PF03030">
    <property type="entry name" value="H_PPase"/>
    <property type="match status" value="1"/>
</dbReference>
<comment type="caution">
    <text evidence="9">Lacks conserved residue(s) required for the propagation of feature annotation.</text>
</comment>
<evidence type="ECO:0000256" key="6">
    <source>
        <dbReference type="ARBA" id="ARBA00022989"/>
    </source>
</evidence>
<comment type="subunit">
    <text evidence="9">Homodimer.</text>
</comment>
<comment type="similarity">
    <text evidence="9">Belongs to the H(+)-translocating pyrophosphatase (TC 3.A.10) family. K(+)-stimulated subfamily.</text>
</comment>
<comment type="function">
    <text evidence="9">Sodium pump that utilizes the energy of pyrophosphate hydrolysis as the driving force for Na(+) movement across the membrane.</text>
</comment>
<keyword evidence="3 9" id="KW-0812">Transmembrane</keyword>
<keyword evidence="9" id="KW-0630">Potassium</keyword>
<dbReference type="PIRSF" id="PIRSF001265">
    <property type="entry name" value="H+-PPase"/>
    <property type="match status" value="1"/>
</dbReference>
<keyword evidence="5 9" id="KW-1278">Translocase</keyword>
<evidence type="ECO:0000256" key="9">
    <source>
        <dbReference type="HAMAP-Rule" id="MF_01129"/>
    </source>
</evidence>
<dbReference type="NCBIfam" id="NF001954">
    <property type="entry name" value="PRK00733.2-2"/>
    <property type="match status" value="1"/>
</dbReference>
<keyword evidence="9" id="KW-0915">Sodium</keyword>
<dbReference type="EC" id="7.2.3.1" evidence="9"/>
<feature type="transmembrane region" description="Helical" evidence="9">
    <location>
        <begin position="60"/>
        <end position="78"/>
    </location>
</feature>
<feature type="transmembrane region" description="Helical" evidence="9">
    <location>
        <begin position="128"/>
        <end position="157"/>
    </location>
</feature>
<dbReference type="GO" id="GO:0000287">
    <property type="term" value="F:magnesium ion binding"/>
    <property type="evidence" value="ECO:0007669"/>
    <property type="project" value="UniProtKB-UniRule"/>
</dbReference>
<evidence type="ECO:0000256" key="8">
    <source>
        <dbReference type="ARBA" id="ARBA00023136"/>
    </source>
</evidence>
<organism evidence="10 11">
    <name type="scientific">candidate division TA06 bacterium 34_109</name>
    <dbReference type="NCBI Taxonomy" id="1635277"/>
    <lineage>
        <taxon>Bacteria</taxon>
        <taxon>Bacteria division TA06</taxon>
    </lineage>
</organism>
<proteinExistence type="inferred from homology"/>
<evidence type="ECO:0000256" key="3">
    <source>
        <dbReference type="ARBA" id="ARBA00022692"/>
    </source>
</evidence>
<keyword evidence="8 9" id="KW-0472">Membrane</keyword>
<evidence type="ECO:0000256" key="1">
    <source>
        <dbReference type="ARBA" id="ARBA00004127"/>
    </source>
</evidence>
<dbReference type="GO" id="GO:0012505">
    <property type="term" value="C:endomembrane system"/>
    <property type="evidence" value="ECO:0007669"/>
    <property type="project" value="UniProtKB-SubCell"/>
</dbReference>
<keyword evidence="4 9" id="KW-0460">Magnesium</keyword>
<feature type="transmembrane region" description="Helical" evidence="9">
    <location>
        <begin position="392"/>
        <end position="412"/>
    </location>
</feature>
<dbReference type="GO" id="GO:0005886">
    <property type="term" value="C:plasma membrane"/>
    <property type="evidence" value="ECO:0007669"/>
    <property type="project" value="UniProtKB-SubCell"/>
</dbReference>
<keyword evidence="2 9" id="KW-0813">Transport</keyword>
<feature type="transmembrane region" description="Helical" evidence="9">
    <location>
        <begin position="163"/>
        <end position="183"/>
    </location>
</feature>
<dbReference type="EMBL" id="LGGX01000001">
    <property type="protein sequence ID" value="KUK88077.1"/>
    <property type="molecule type" value="Genomic_DNA"/>
</dbReference>
<feature type="transmembrane region" description="Helical" evidence="9">
    <location>
        <begin position="624"/>
        <end position="642"/>
    </location>
</feature>
<comment type="activity regulation">
    <text evidence="9">Requires K(+) for maximal activity.</text>
</comment>
<dbReference type="GO" id="GO:0009678">
    <property type="term" value="F:diphosphate hydrolysis-driven proton transmembrane transporter activity"/>
    <property type="evidence" value="ECO:0007669"/>
    <property type="project" value="UniProtKB-UniRule"/>
</dbReference>
<evidence type="ECO:0000256" key="2">
    <source>
        <dbReference type="ARBA" id="ARBA00022448"/>
    </source>
</evidence>
<dbReference type="NCBIfam" id="TIGR01104">
    <property type="entry name" value="V_PPase"/>
    <property type="match status" value="1"/>
</dbReference>
<keyword evidence="9" id="KW-0739">Sodium transport</keyword>
<comment type="caution">
    <text evidence="10">The sequence shown here is derived from an EMBL/GenBank/DDBJ whole genome shotgun (WGS) entry which is preliminary data.</text>
</comment>
<gene>
    <name evidence="9" type="primary">hppA</name>
    <name evidence="10" type="ORF">XE03_0083</name>
</gene>
<accession>A0A124G0P3</accession>
<dbReference type="NCBIfam" id="NF001960">
    <property type="entry name" value="PRK00733.3-5"/>
    <property type="match status" value="1"/>
</dbReference>
<comment type="cofactor">
    <cofactor evidence="9">
        <name>Mg(2+)</name>
        <dbReference type="ChEBI" id="CHEBI:18420"/>
    </cofactor>
</comment>
<feature type="transmembrane region" description="Helical" evidence="9">
    <location>
        <begin position="557"/>
        <end position="576"/>
    </location>
</feature>
<feature type="site" description="Determinant of potassium dependence" evidence="9">
    <location>
        <position position="483"/>
    </location>
</feature>
<dbReference type="GO" id="GO:0004427">
    <property type="term" value="F:inorganic diphosphate phosphatase activity"/>
    <property type="evidence" value="ECO:0007669"/>
    <property type="project" value="UniProtKB-UniRule"/>
</dbReference>
<evidence type="ECO:0000313" key="10">
    <source>
        <dbReference type="EMBL" id="KUK88077.1"/>
    </source>
</evidence>
<feature type="transmembrane region" description="Helical" evidence="9">
    <location>
        <begin position="337"/>
        <end position="357"/>
    </location>
</feature>
<evidence type="ECO:0000256" key="4">
    <source>
        <dbReference type="ARBA" id="ARBA00022842"/>
    </source>
</evidence>
<keyword evidence="7 9" id="KW-0406">Ion transport</keyword>
<feature type="transmembrane region" description="Helical" evidence="9">
    <location>
        <begin position="715"/>
        <end position="736"/>
    </location>
</feature>
<feature type="transmembrane region" description="Helical" evidence="9">
    <location>
        <begin position="84"/>
        <end position="107"/>
    </location>
</feature>
<dbReference type="PANTHER" id="PTHR31998">
    <property type="entry name" value="K(+)-INSENSITIVE PYROPHOSPHATE-ENERGIZED PROTON PUMP"/>
    <property type="match status" value="1"/>
</dbReference>
<dbReference type="Proteomes" id="UP000053467">
    <property type="component" value="Unassembled WGS sequence"/>
</dbReference>
<dbReference type="InterPro" id="IPR004131">
    <property type="entry name" value="PPase-energised_H-pump"/>
</dbReference>
<protein>
    <recommendedName>
        <fullName evidence="9">Putative K(+)-stimulated pyrophosphate-energized sodium pump</fullName>
        <ecNumber evidence="9">7.2.3.1</ecNumber>
    </recommendedName>
    <alternativeName>
        <fullName evidence="9">Membrane-bound sodium-translocating pyrophosphatase</fullName>
    </alternativeName>
    <alternativeName>
        <fullName evidence="9">Pyrophosphate-energized inorganic pyrophosphatase</fullName>
        <shortName evidence="9">Na(+)-PPase</shortName>
    </alternativeName>
</protein>
<feature type="transmembrane region" description="Helical" evidence="9">
    <location>
        <begin position="311"/>
        <end position="330"/>
    </location>
</feature>
<feature type="transmembrane region" description="Helical" evidence="9">
    <location>
        <begin position="6"/>
        <end position="25"/>
    </location>
</feature>
<sequence length="737" mass="78406">MNYNLYLLLPFFGSLLSLTFAFIFYKTMQSHPKGDERMEEIASIVRKGAFAYLKEQYKSVGIFFVFVFVILFIVSYFFKLQSLWTPFAFLTGGFFSGLAGFVGMNTATQASSRTAQAAKKSLDEALKVAFRAGAVMGLTVVGLGLLDITVWFFVLRLFYQNDLYIITATILTFGMGASSQALFARVGGGIFTKAADVGADIVGKIESEIPEDDARNPAVIADNVGDNVGDVAGMGADLYESYCGSILSAASLGAAVAIPLSLSTTLSLKLVLLPLLIATVGIVSSIVGIFFVKTKEHADQIHLMQSLNKGINISTVMIFTLSFLLMWLMFKNSSIKYFNFWLSLVTGLLVGIFIGRITEVYTSFSYKPTKFVAEQTKTGTATVILAGLGESMISTGFVVLVIVTGIIVSYLFSSNFDFKNVTLGLYGIALSAVGMLSTLGITLATDAYGPVADNAGGNAQMSKLDKLVRERTDALDSLGNTTAATGKGFAIGSAALTALAFIAAFSEAIRAALIRIAQNTNGFVDIGSRSLSLADIKSMDIVDVLLAYEVHLMNVKVIVGIMIGSMLPFVFSGLTLNAVGRAATKMVDEIRRQFHTIPGILEGKNKPDYERCVSIAAKAAEKEMIIPALIAVIAPIFVGITIGVPGVFGLLAGSLGSGFVLAIMMANAGGSWDNAKKFIESGELGGKGSENHKSTVVGDTVGDPLKDTAGPSLNILIKLMSIVSIVTAGLVVFFHIF</sequence>
<evidence type="ECO:0000313" key="11">
    <source>
        <dbReference type="Proteomes" id="UP000053467"/>
    </source>
</evidence>
<evidence type="ECO:0000256" key="7">
    <source>
        <dbReference type="ARBA" id="ARBA00023065"/>
    </source>
</evidence>
<feature type="transmembrane region" description="Helical" evidence="9">
    <location>
        <begin position="424"/>
        <end position="444"/>
    </location>
</feature>
<reference evidence="11" key="1">
    <citation type="journal article" date="2015" name="MBio">
        <title>Genome-Resolved Metagenomic Analysis Reveals Roles for Candidate Phyla and Other Microbial Community Members in Biogeochemical Transformations in Oil Reservoirs.</title>
        <authorList>
            <person name="Hu P."/>
            <person name="Tom L."/>
            <person name="Singh A."/>
            <person name="Thomas B.C."/>
            <person name="Baker B.J."/>
            <person name="Piceno Y.M."/>
            <person name="Andersen G.L."/>
            <person name="Banfield J.F."/>
        </authorList>
    </citation>
    <scope>NUCLEOTIDE SEQUENCE [LARGE SCALE GENOMIC DNA]</scope>
</reference>
<keyword evidence="6 9" id="KW-1133">Transmembrane helix</keyword>
<dbReference type="PATRIC" id="fig|1635277.3.peg.87"/>